<name>A0A0F9CBK7_9ZZZZ</name>
<reference evidence="2" key="1">
    <citation type="journal article" date="2015" name="Nature">
        <title>Complex archaea that bridge the gap between prokaryotes and eukaryotes.</title>
        <authorList>
            <person name="Spang A."/>
            <person name="Saw J.H."/>
            <person name="Jorgensen S.L."/>
            <person name="Zaremba-Niedzwiedzka K."/>
            <person name="Martijn J."/>
            <person name="Lind A.E."/>
            <person name="van Eijk R."/>
            <person name="Schleper C."/>
            <person name="Guy L."/>
            <person name="Ettema T.J."/>
        </authorList>
    </citation>
    <scope>NUCLEOTIDE SEQUENCE</scope>
</reference>
<feature type="compositionally biased region" description="Basic residues" evidence="1">
    <location>
        <begin position="1"/>
        <end position="12"/>
    </location>
</feature>
<evidence type="ECO:0000256" key="1">
    <source>
        <dbReference type="SAM" id="MobiDB-lite"/>
    </source>
</evidence>
<sequence length="21" mass="2234">HKKAVARKKSQLAKRLGAGAD</sequence>
<evidence type="ECO:0000313" key="2">
    <source>
        <dbReference type="EMBL" id="KKL46459.1"/>
    </source>
</evidence>
<organism evidence="2">
    <name type="scientific">marine sediment metagenome</name>
    <dbReference type="NCBI Taxonomy" id="412755"/>
    <lineage>
        <taxon>unclassified sequences</taxon>
        <taxon>metagenomes</taxon>
        <taxon>ecological metagenomes</taxon>
    </lineage>
</organism>
<protein>
    <submittedName>
        <fullName evidence="2">Uncharacterized protein</fullName>
    </submittedName>
</protein>
<dbReference type="AlphaFoldDB" id="A0A0F9CBK7"/>
<gene>
    <name evidence="2" type="ORF">LCGC14_2345330</name>
</gene>
<accession>A0A0F9CBK7</accession>
<comment type="caution">
    <text evidence="2">The sequence shown here is derived from an EMBL/GenBank/DDBJ whole genome shotgun (WGS) entry which is preliminary data.</text>
</comment>
<feature type="region of interest" description="Disordered" evidence="1">
    <location>
        <begin position="1"/>
        <end position="21"/>
    </location>
</feature>
<dbReference type="EMBL" id="LAZR01034023">
    <property type="protein sequence ID" value="KKL46459.1"/>
    <property type="molecule type" value="Genomic_DNA"/>
</dbReference>
<feature type="non-terminal residue" evidence="2">
    <location>
        <position position="1"/>
    </location>
</feature>
<proteinExistence type="predicted"/>